<keyword evidence="2" id="KW-0560">Oxidoreductase</keyword>
<dbReference type="HOGENOM" id="CLU_050960_1_0_1"/>
<keyword evidence="3" id="KW-0408">Iron</keyword>
<dbReference type="GO" id="GO:0004497">
    <property type="term" value="F:monooxygenase activity"/>
    <property type="evidence" value="ECO:0007669"/>
    <property type="project" value="UniProtKB-KW"/>
</dbReference>
<dbReference type="SUPFAM" id="SSF48264">
    <property type="entry name" value="Cytochrome P450"/>
    <property type="match status" value="1"/>
</dbReference>
<keyword evidence="3" id="KW-0479">Metal-binding</keyword>
<dbReference type="OMA" id="YFQVWSE"/>
<dbReference type="EnsemblMetazoa" id="SMAR011618-RA">
    <property type="protein sequence ID" value="SMAR011618-PA"/>
    <property type="gene ID" value="SMAR011618"/>
</dbReference>
<dbReference type="InterPro" id="IPR052666">
    <property type="entry name" value="CYP450_20A1-like"/>
</dbReference>
<feature type="transmembrane region" description="Helical" evidence="4">
    <location>
        <begin position="6"/>
        <end position="23"/>
    </location>
</feature>
<dbReference type="InterPro" id="IPR036396">
    <property type="entry name" value="Cyt_P450_sf"/>
</dbReference>
<dbReference type="PRINTS" id="PR00463">
    <property type="entry name" value="EP450I"/>
</dbReference>
<evidence type="ECO:0000256" key="3">
    <source>
        <dbReference type="PIRSR" id="PIRSR602401-1"/>
    </source>
</evidence>
<dbReference type="InterPro" id="IPR002401">
    <property type="entry name" value="Cyt_P450_E_grp-I"/>
</dbReference>
<dbReference type="PANTHER" id="PTHR24280:SF4">
    <property type="entry name" value="CYTOCHROME P450 20A1"/>
    <property type="match status" value="1"/>
</dbReference>
<comment type="cofactor">
    <cofactor evidence="3">
        <name>heme</name>
        <dbReference type="ChEBI" id="CHEBI:30413"/>
    </cofactor>
</comment>
<keyword evidence="4" id="KW-0472">Membrane</keyword>
<keyword evidence="4" id="KW-0812">Transmembrane</keyword>
<dbReference type="EMBL" id="JH432085">
    <property type="status" value="NOT_ANNOTATED_CDS"/>
    <property type="molecule type" value="Genomic_DNA"/>
</dbReference>
<organism evidence="5 6">
    <name type="scientific">Strigamia maritima</name>
    <name type="common">European centipede</name>
    <name type="synonym">Geophilus maritimus</name>
    <dbReference type="NCBI Taxonomy" id="126957"/>
    <lineage>
        <taxon>Eukaryota</taxon>
        <taxon>Metazoa</taxon>
        <taxon>Ecdysozoa</taxon>
        <taxon>Arthropoda</taxon>
        <taxon>Myriapoda</taxon>
        <taxon>Chilopoda</taxon>
        <taxon>Pleurostigmophora</taxon>
        <taxon>Geophilomorpha</taxon>
        <taxon>Linotaeniidae</taxon>
        <taxon>Strigamia</taxon>
    </lineage>
</organism>
<keyword evidence="2" id="KW-0503">Monooxygenase</keyword>
<accession>T1JCU8</accession>
<keyword evidence="6" id="KW-1185">Reference proteome</keyword>
<dbReference type="Proteomes" id="UP000014500">
    <property type="component" value="Unassembled WGS sequence"/>
</dbReference>
<keyword evidence="3" id="KW-0349">Heme</keyword>
<dbReference type="AlphaFoldDB" id="T1JCU8"/>
<dbReference type="GO" id="GO:0020037">
    <property type="term" value="F:heme binding"/>
    <property type="evidence" value="ECO:0007669"/>
    <property type="project" value="InterPro"/>
</dbReference>
<evidence type="ECO:0000256" key="4">
    <source>
        <dbReference type="SAM" id="Phobius"/>
    </source>
</evidence>
<protein>
    <recommendedName>
        <fullName evidence="7">Cytochrome P450</fullName>
    </recommendedName>
</protein>
<evidence type="ECO:0000313" key="6">
    <source>
        <dbReference type="Proteomes" id="UP000014500"/>
    </source>
</evidence>
<dbReference type="PhylomeDB" id="T1JCU8"/>
<dbReference type="PANTHER" id="PTHR24280">
    <property type="entry name" value="CYTOCHROME P450 20A1"/>
    <property type="match status" value="1"/>
</dbReference>
<reference evidence="6" key="1">
    <citation type="submission" date="2011-05" db="EMBL/GenBank/DDBJ databases">
        <authorList>
            <person name="Richards S.R."/>
            <person name="Qu J."/>
            <person name="Jiang H."/>
            <person name="Jhangiani S.N."/>
            <person name="Agravi P."/>
            <person name="Goodspeed R."/>
            <person name="Gross S."/>
            <person name="Mandapat C."/>
            <person name="Jackson L."/>
            <person name="Mathew T."/>
            <person name="Pu L."/>
            <person name="Thornton R."/>
            <person name="Saada N."/>
            <person name="Wilczek-Boney K.B."/>
            <person name="Lee S."/>
            <person name="Kovar C."/>
            <person name="Wu Y."/>
            <person name="Scherer S.E."/>
            <person name="Worley K.C."/>
            <person name="Muzny D.M."/>
            <person name="Gibbs R."/>
        </authorList>
    </citation>
    <scope>NUCLEOTIDE SEQUENCE</scope>
    <source>
        <strain evidence="6">Brora</strain>
    </source>
</reference>
<name>T1JCU8_STRMM</name>
<feature type="binding site" description="axial binding residue" evidence="3">
    <location>
        <position position="413"/>
    </location>
    <ligand>
        <name>heme</name>
        <dbReference type="ChEBI" id="CHEBI:30413"/>
    </ligand>
    <ligandPart>
        <name>Fe</name>
        <dbReference type="ChEBI" id="CHEBI:18248"/>
    </ligandPart>
</feature>
<reference evidence="5" key="2">
    <citation type="submission" date="2015-02" db="UniProtKB">
        <authorList>
            <consortium name="EnsemblMetazoa"/>
        </authorList>
    </citation>
    <scope>IDENTIFICATION</scope>
</reference>
<dbReference type="GO" id="GO:0005506">
    <property type="term" value="F:iron ion binding"/>
    <property type="evidence" value="ECO:0007669"/>
    <property type="project" value="InterPro"/>
</dbReference>
<dbReference type="InterPro" id="IPR001128">
    <property type="entry name" value="Cyt_P450"/>
</dbReference>
<evidence type="ECO:0000256" key="1">
    <source>
        <dbReference type="ARBA" id="ARBA00010617"/>
    </source>
</evidence>
<dbReference type="Gene3D" id="1.10.630.10">
    <property type="entry name" value="Cytochrome P450"/>
    <property type="match status" value="1"/>
</dbReference>
<dbReference type="Pfam" id="PF00067">
    <property type="entry name" value="p450"/>
    <property type="match status" value="1"/>
</dbReference>
<evidence type="ECO:0000256" key="2">
    <source>
        <dbReference type="ARBA" id="ARBA00023033"/>
    </source>
</evidence>
<dbReference type="GO" id="GO:0016020">
    <property type="term" value="C:membrane"/>
    <property type="evidence" value="ECO:0007669"/>
    <property type="project" value="TreeGrafter"/>
</dbReference>
<dbReference type="GO" id="GO:0016705">
    <property type="term" value="F:oxidoreductase activity, acting on paired donors, with incorporation or reduction of molecular oxygen"/>
    <property type="evidence" value="ECO:0007669"/>
    <property type="project" value="InterPro"/>
</dbReference>
<comment type="similarity">
    <text evidence="1">Belongs to the cytochrome P450 family.</text>
</comment>
<dbReference type="STRING" id="126957.T1JCU8"/>
<dbReference type="eggNOG" id="KOG0157">
    <property type="taxonomic scope" value="Eukaryota"/>
</dbReference>
<evidence type="ECO:0000313" key="5">
    <source>
        <dbReference type="EnsemblMetazoa" id="SMAR011618-PA"/>
    </source>
</evidence>
<keyword evidence="4" id="KW-1133">Transmembrane helix</keyword>
<sequence length="466" mass="53252">MLSFVIFAISFAIFLIVLVFYLYPGSRRLTTIPGLDPSDGKDGNLSDITEAGGIHPFLVKLHEKYGEISGFWFGDSYIVSLGSAELFKQHLKVFDRPGVLFKCLEPLIGSDSIQFANGIDGRQRRKHYDRYFSHSWSISYFKTFYEIGGTLVDKWASIPQNEHIPLHQYMMALSLKGILRTAFGFTFSEKDVIKFHRLYELVFSDLCSRLTECKLDSENSHDQRILKAIDEMKIMVSNVIEERKKAKGKEVFVDFLLNESLPKEHLISECLTYIIGGFHTTGNLITWAVYYLASHLKFQDKLYNELCEVFGNGDLTEEKLTELTFLNQIIKETLRLSILAPYAARYQEIDVEIGGHIIPKKTPVLHALGVVLRDPTVWPMPDKFDPTRFEPEAEKSRPSLSFSPFGFAGQRACPAKNFAVTEAIVYLALFFRRFKIGLVDDQLVIPVYSLVSHPEDEIWITVTPRK</sequence>
<proteinExistence type="inferred from homology"/>
<evidence type="ECO:0008006" key="7">
    <source>
        <dbReference type="Google" id="ProtNLM"/>
    </source>
</evidence>